<accession>A0ABT0JSN6</accession>
<organism evidence="4 5">
    <name type="scientific">Frankia umida</name>
    <dbReference type="NCBI Taxonomy" id="573489"/>
    <lineage>
        <taxon>Bacteria</taxon>
        <taxon>Bacillati</taxon>
        <taxon>Actinomycetota</taxon>
        <taxon>Actinomycetes</taxon>
        <taxon>Frankiales</taxon>
        <taxon>Frankiaceae</taxon>
        <taxon>Frankia</taxon>
    </lineage>
</organism>
<feature type="compositionally biased region" description="Low complexity" evidence="2">
    <location>
        <begin position="148"/>
        <end position="166"/>
    </location>
</feature>
<comment type="caution">
    <text evidence="4">The sequence shown here is derived from an EMBL/GenBank/DDBJ whole genome shotgun (WGS) entry which is preliminary data.</text>
</comment>
<keyword evidence="4" id="KW-0547">Nucleotide-binding</keyword>
<keyword evidence="1" id="KW-0418">Kinase</keyword>
<dbReference type="Proteomes" id="UP001201873">
    <property type="component" value="Unassembled WGS sequence"/>
</dbReference>
<dbReference type="InterPro" id="IPR003594">
    <property type="entry name" value="HATPase_dom"/>
</dbReference>
<sequence>MSASSVPMDVVRQATTRCPPATHILAELPYLPSAVPQARHVLREGMRLASIPEDVRSTAELLVSELVTNAVKYGEPPLWLFIEMRPGLIHASVSDTSTVLPQRRTADADAEGGRGLLVLDALAGSWGTVAAESGKYLWFDLPVPPLTPDASTTDSTTAGSTTPGSTARAQGSSDRSDPPATPPQGTTAPDDTTSRDDHTSRDNTGSLPDQVVPPATPPRSAPAPGATEHPLGGARPGGAPPVSAAGSPAAAGTIAAPSRPPASFSSSHSTLFTMGRLSDPARSLTARPHPTSDPRGAQTRPGRESRLARDAQAGHGGRDNRDVRDVRDGRDETTEADPTIVTRLL</sequence>
<gene>
    <name evidence="4" type="ORF">MXD59_00150</name>
</gene>
<evidence type="ECO:0000256" key="2">
    <source>
        <dbReference type="SAM" id="MobiDB-lite"/>
    </source>
</evidence>
<name>A0ABT0JSN6_9ACTN</name>
<evidence type="ECO:0000313" key="4">
    <source>
        <dbReference type="EMBL" id="MCK9874212.1"/>
    </source>
</evidence>
<evidence type="ECO:0000259" key="3">
    <source>
        <dbReference type="Pfam" id="PF13581"/>
    </source>
</evidence>
<proteinExistence type="predicted"/>
<feature type="compositionally biased region" description="Basic and acidic residues" evidence="2">
    <location>
        <begin position="192"/>
        <end position="201"/>
    </location>
</feature>
<dbReference type="InterPro" id="IPR050267">
    <property type="entry name" value="Anti-sigma-factor_SerPK"/>
</dbReference>
<evidence type="ECO:0000256" key="1">
    <source>
        <dbReference type="ARBA" id="ARBA00022527"/>
    </source>
</evidence>
<dbReference type="Gene3D" id="3.30.565.10">
    <property type="entry name" value="Histidine kinase-like ATPase, C-terminal domain"/>
    <property type="match status" value="1"/>
</dbReference>
<dbReference type="GO" id="GO:0005524">
    <property type="term" value="F:ATP binding"/>
    <property type="evidence" value="ECO:0007669"/>
    <property type="project" value="UniProtKB-KW"/>
</dbReference>
<feature type="domain" description="Histidine kinase/HSP90-like ATPase" evidence="3">
    <location>
        <begin position="29"/>
        <end position="123"/>
    </location>
</feature>
<dbReference type="SUPFAM" id="SSF55874">
    <property type="entry name" value="ATPase domain of HSP90 chaperone/DNA topoisomerase II/histidine kinase"/>
    <property type="match status" value="1"/>
</dbReference>
<dbReference type="PANTHER" id="PTHR35526:SF3">
    <property type="entry name" value="ANTI-SIGMA-F FACTOR RSBW"/>
    <property type="match status" value="1"/>
</dbReference>
<dbReference type="Pfam" id="PF13581">
    <property type="entry name" value="HATPase_c_2"/>
    <property type="match status" value="1"/>
</dbReference>
<feature type="compositionally biased region" description="Low complexity" evidence="2">
    <location>
        <begin position="240"/>
        <end position="269"/>
    </location>
</feature>
<keyword evidence="4" id="KW-0067">ATP-binding</keyword>
<feature type="compositionally biased region" description="Basic and acidic residues" evidence="2">
    <location>
        <begin position="316"/>
        <end position="333"/>
    </location>
</feature>
<keyword evidence="5" id="KW-1185">Reference proteome</keyword>
<protein>
    <submittedName>
        <fullName evidence="4">ATP-binding protein</fullName>
    </submittedName>
</protein>
<keyword evidence="1" id="KW-0723">Serine/threonine-protein kinase</keyword>
<dbReference type="EMBL" id="JALKFT010000001">
    <property type="protein sequence ID" value="MCK9874212.1"/>
    <property type="molecule type" value="Genomic_DNA"/>
</dbReference>
<dbReference type="InterPro" id="IPR036890">
    <property type="entry name" value="HATPase_C_sf"/>
</dbReference>
<keyword evidence="1" id="KW-0808">Transferase</keyword>
<reference evidence="4 5" key="1">
    <citation type="submission" date="2022-04" db="EMBL/GenBank/DDBJ databases">
        <title>Genome diversity in the genus Frankia.</title>
        <authorList>
            <person name="Carlos-Shanley C."/>
            <person name="Hahn D."/>
        </authorList>
    </citation>
    <scope>NUCLEOTIDE SEQUENCE [LARGE SCALE GENOMIC DNA]</scope>
    <source>
        <strain evidence="4 5">Ag45/Mut15</strain>
    </source>
</reference>
<evidence type="ECO:0000313" key="5">
    <source>
        <dbReference type="Proteomes" id="UP001201873"/>
    </source>
</evidence>
<dbReference type="RefSeq" id="WP_248822914.1">
    <property type="nucleotide sequence ID" value="NZ_JALKFT010000001.1"/>
</dbReference>
<dbReference type="CDD" id="cd16936">
    <property type="entry name" value="HATPase_RsbW-like"/>
    <property type="match status" value="1"/>
</dbReference>
<feature type="region of interest" description="Disordered" evidence="2">
    <location>
        <begin position="147"/>
        <end position="345"/>
    </location>
</feature>
<dbReference type="PANTHER" id="PTHR35526">
    <property type="entry name" value="ANTI-SIGMA-F FACTOR RSBW-RELATED"/>
    <property type="match status" value="1"/>
</dbReference>